<sequence>MRNYDTKFWIRRSGRPETTKYLGAVESCDVWKGWLSADSGEPVWFEGLLALPEGSTEGIRSHAGAADEIPDKKRAFLRMLDQDGIPTQSLPSEARRALRSKRIHYIL</sequence>
<protein>
    <submittedName>
        <fullName evidence="1">Uncharacterized protein</fullName>
    </submittedName>
</protein>
<dbReference type="GeneID" id="71985217"/>
<keyword evidence="2" id="KW-1185">Reference proteome</keyword>
<evidence type="ECO:0000313" key="2">
    <source>
        <dbReference type="Proteomes" id="UP000756132"/>
    </source>
</evidence>
<reference evidence="1" key="1">
    <citation type="submission" date="2021-12" db="EMBL/GenBank/DDBJ databases">
        <authorList>
            <person name="Zaccaron A."/>
            <person name="Stergiopoulos I."/>
        </authorList>
    </citation>
    <scope>NUCLEOTIDE SEQUENCE</scope>
    <source>
        <strain evidence="1">Race5_Kim</strain>
    </source>
</reference>
<dbReference type="RefSeq" id="XP_047760368.1">
    <property type="nucleotide sequence ID" value="XM_047904487.1"/>
</dbReference>
<name>A0A9Q8LEN8_PASFU</name>
<gene>
    <name evidence="1" type="ORF">CLAFUR5_05339</name>
</gene>
<organism evidence="1 2">
    <name type="scientific">Passalora fulva</name>
    <name type="common">Tomato leaf mold</name>
    <name type="synonym">Cladosporium fulvum</name>
    <dbReference type="NCBI Taxonomy" id="5499"/>
    <lineage>
        <taxon>Eukaryota</taxon>
        <taxon>Fungi</taxon>
        <taxon>Dikarya</taxon>
        <taxon>Ascomycota</taxon>
        <taxon>Pezizomycotina</taxon>
        <taxon>Dothideomycetes</taxon>
        <taxon>Dothideomycetidae</taxon>
        <taxon>Mycosphaerellales</taxon>
        <taxon>Mycosphaerellaceae</taxon>
        <taxon>Fulvia</taxon>
    </lineage>
</organism>
<reference evidence="1" key="2">
    <citation type="journal article" date="2022" name="Microb. Genom.">
        <title>A chromosome-scale genome assembly of the tomato pathogen Cladosporium fulvum reveals a compartmentalized genome architecture and the presence of a dispensable chromosome.</title>
        <authorList>
            <person name="Zaccaron A.Z."/>
            <person name="Chen L.H."/>
            <person name="Samaras A."/>
            <person name="Stergiopoulos I."/>
        </authorList>
    </citation>
    <scope>NUCLEOTIDE SEQUENCE</scope>
    <source>
        <strain evidence="1">Race5_Kim</strain>
    </source>
</reference>
<dbReference type="KEGG" id="ffu:CLAFUR5_05339"/>
<evidence type="ECO:0000313" key="1">
    <source>
        <dbReference type="EMBL" id="UJO16002.1"/>
    </source>
</evidence>
<proteinExistence type="predicted"/>
<dbReference type="EMBL" id="CP090166">
    <property type="protein sequence ID" value="UJO16002.1"/>
    <property type="molecule type" value="Genomic_DNA"/>
</dbReference>
<dbReference type="Proteomes" id="UP000756132">
    <property type="component" value="Chromosome 4"/>
</dbReference>
<dbReference type="AlphaFoldDB" id="A0A9Q8LEN8"/>
<accession>A0A9Q8LEN8</accession>